<dbReference type="AlphaFoldDB" id="B8GJV1"/>
<protein>
    <submittedName>
        <fullName evidence="2">Uncharacterized protein</fullName>
    </submittedName>
</protein>
<dbReference type="OrthoDB" id="107848at2157"/>
<accession>B8GJV1</accession>
<keyword evidence="1" id="KW-1133">Transmembrane helix</keyword>
<name>B8GJV1_METPE</name>
<feature type="transmembrane region" description="Helical" evidence="1">
    <location>
        <begin position="254"/>
        <end position="272"/>
    </location>
</feature>
<keyword evidence="1" id="KW-0472">Membrane</keyword>
<evidence type="ECO:0000313" key="2">
    <source>
        <dbReference type="EMBL" id="ACL15755.1"/>
    </source>
</evidence>
<organism evidence="2 3">
    <name type="scientific">Methanosphaerula palustris (strain ATCC BAA-1556 / DSM 19958 / E1-9c)</name>
    <dbReference type="NCBI Taxonomy" id="521011"/>
    <lineage>
        <taxon>Archaea</taxon>
        <taxon>Methanobacteriati</taxon>
        <taxon>Methanobacteriota</taxon>
        <taxon>Stenosarchaea group</taxon>
        <taxon>Methanomicrobia</taxon>
        <taxon>Methanomicrobiales</taxon>
        <taxon>Methanoregulaceae</taxon>
        <taxon>Methanosphaerula</taxon>
    </lineage>
</organism>
<proteinExistence type="predicted"/>
<evidence type="ECO:0000313" key="3">
    <source>
        <dbReference type="Proteomes" id="UP000002457"/>
    </source>
</evidence>
<dbReference type="EMBL" id="CP001338">
    <property type="protein sequence ID" value="ACL15755.1"/>
    <property type="molecule type" value="Genomic_DNA"/>
</dbReference>
<keyword evidence="3" id="KW-1185">Reference proteome</keyword>
<dbReference type="HOGENOM" id="CLU_1010532_0_0_2"/>
<dbReference type="RefSeq" id="WP_012617074.1">
    <property type="nucleotide sequence ID" value="NC_011832.1"/>
</dbReference>
<reference evidence="2 3" key="1">
    <citation type="journal article" date="2015" name="Genome Announc.">
        <title>Complete Genome Sequence of Methanosphaerula palustris E1-9CT, a Hydrogenotrophic Methanogen Isolated from a Minerotrophic Fen Peatland.</title>
        <authorList>
            <person name="Cadillo-Quiroz H."/>
            <person name="Browne P."/>
            <person name="Kyrpides N."/>
            <person name="Woyke T."/>
            <person name="Goodwin L."/>
            <person name="Detter C."/>
            <person name="Yavitt J.B."/>
            <person name="Zinder S.H."/>
        </authorList>
    </citation>
    <scope>NUCLEOTIDE SEQUENCE [LARGE SCALE GENOMIC DNA]</scope>
    <source>
        <strain evidence="3">ATCC BAA-1556 / DSM 19958 / E1-9c</strain>
    </source>
</reference>
<gene>
    <name evidence="2" type="ordered locus">Mpal_0378</name>
</gene>
<keyword evidence="1" id="KW-0812">Transmembrane</keyword>
<evidence type="ECO:0000256" key="1">
    <source>
        <dbReference type="SAM" id="Phobius"/>
    </source>
</evidence>
<dbReference type="eggNOG" id="arCOG09443">
    <property type="taxonomic scope" value="Archaea"/>
</dbReference>
<sequence length="275" mass="28754">MEDEFADGVGLEIPEHLLRVNVPEVPRACTLPGSSPIMNPRTLYTPPSIGDHMQRLLLILLALCILTGTAGAITVEIQPDRVVDGDQVTVHLHDLPNGTVFSLKMDGEFATTPGGAFSFSTNQLSMPFTLDKGTVTANLENTVTNTLVVRRGETQAKVGGDSKNGLFSTVQNVSITAGTYDEIAVSGTVLPDATTVRSSLILTGVKQGASDATISFTVHGVTEGTLTISVLANTAKVYGKEIALGPLQTPTQKSGAGAIVGVLGVVIAMVACRRR</sequence>
<dbReference type="KEGG" id="mpl:Mpal_0378"/>
<dbReference type="GeneID" id="7271404"/>
<dbReference type="Proteomes" id="UP000002457">
    <property type="component" value="Chromosome"/>
</dbReference>